<dbReference type="Proteomes" id="UP001143910">
    <property type="component" value="Unassembled WGS sequence"/>
</dbReference>
<evidence type="ECO:0000313" key="2">
    <source>
        <dbReference type="Proteomes" id="UP001143910"/>
    </source>
</evidence>
<organism evidence="1 2">
    <name type="scientific">Zarea fungicola</name>
    <dbReference type="NCBI Taxonomy" id="93591"/>
    <lineage>
        <taxon>Eukaryota</taxon>
        <taxon>Fungi</taxon>
        <taxon>Dikarya</taxon>
        <taxon>Ascomycota</taxon>
        <taxon>Pezizomycotina</taxon>
        <taxon>Sordariomycetes</taxon>
        <taxon>Hypocreomycetidae</taxon>
        <taxon>Hypocreales</taxon>
        <taxon>Cordycipitaceae</taxon>
        <taxon>Zarea</taxon>
    </lineage>
</organism>
<dbReference type="EMBL" id="JANJQO010000594">
    <property type="protein sequence ID" value="KAJ2976351.1"/>
    <property type="molecule type" value="Genomic_DNA"/>
</dbReference>
<evidence type="ECO:0000313" key="1">
    <source>
        <dbReference type="EMBL" id="KAJ2976351.1"/>
    </source>
</evidence>
<protein>
    <submittedName>
        <fullName evidence="1">Uncharacterized protein</fullName>
    </submittedName>
</protein>
<sequence length="310" mass="34417">MVKPLSFKGDKPKKRKRTHASDDAGAGASSSSTSKQLRRDQPAEEPTPDDDTWVSADAPSDISGPILLVLPTEKPSALACDASGKVFTVPIENIIDGNPATAEPHDVRQVWIANRISGTEHFRFKGHHGRLVHITMHCYPYCTFLFPVLLTLVYFLSFFSSRIRYLACDKIGLLSAHSEAVSPLETFSVVATADTPGTFQVQTLRDTFLSVQTSASSSASAARDEIRGDADTISFNTTLRIRMQARYKPKIKSSKEEKALAKISRQELEEAVGRRLNDDEVKKLKRARREGNYHETLLDVKVKSKHDKFS</sequence>
<accession>A0ACC1NBX5</accession>
<name>A0ACC1NBX5_9HYPO</name>
<gene>
    <name evidence="1" type="ORF">NQ176_g4999</name>
</gene>
<keyword evidence="2" id="KW-1185">Reference proteome</keyword>
<proteinExistence type="predicted"/>
<comment type="caution">
    <text evidence="1">The sequence shown here is derived from an EMBL/GenBank/DDBJ whole genome shotgun (WGS) entry which is preliminary data.</text>
</comment>
<reference evidence="1" key="1">
    <citation type="submission" date="2022-08" db="EMBL/GenBank/DDBJ databases">
        <title>Genome Sequence of Lecanicillium fungicola.</title>
        <authorList>
            <person name="Buettner E."/>
        </authorList>
    </citation>
    <scope>NUCLEOTIDE SEQUENCE</scope>
    <source>
        <strain evidence="1">Babe33</strain>
    </source>
</reference>